<dbReference type="Gene3D" id="2.60.120.1000">
    <property type="match status" value="1"/>
</dbReference>
<proteinExistence type="predicted"/>
<gene>
    <name evidence="3" type="primary">LOC106174494</name>
</gene>
<dbReference type="AlphaFoldDB" id="A0A1S3JM93"/>
<dbReference type="GeneID" id="106174494"/>
<keyword evidence="1" id="KW-0732">Signal</keyword>
<evidence type="ECO:0000313" key="3">
    <source>
        <dbReference type="RefSeq" id="XP_013411530.1"/>
    </source>
</evidence>
<accession>A0A1S3JM93</accession>
<organism evidence="2 3">
    <name type="scientific">Lingula anatina</name>
    <name type="common">Brachiopod</name>
    <name type="synonym">Lingula unguis</name>
    <dbReference type="NCBI Taxonomy" id="7574"/>
    <lineage>
        <taxon>Eukaryota</taxon>
        <taxon>Metazoa</taxon>
        <taxon>Spiralia</taxon>
        <taxon>Lophotrochozoa</taxon>
        <taxon>Brachiopoda</taxon>
        <taxon>Linguliformea</taxon>
        <taxon>Lingulata</taxon>
        <taxon>Lingulida</taxon>
        <taxon>Linguloidea</taxon>
        <taxon>Lingulidae</taxon>
        <taxon>Lingula</taxon>
    </lineage>
</organism>
<dbReference type="OrthoDB" id="26719at2759"/>
<evidence type="ECO:0000313" key="2">
    <source>
        <dbReference type="Proteomes" id="UP000085678"/>
    </source>
</evidence>
<dbReference type="RefSeq" id="XP_013411530.1">
    <property type="nucleotide sequence ID" value="XM_013556076.1"/>
</dbReference>
<evidence type="ECO:0000256" key="1">
    <source>
        <dbReference type="SAM" id="SignalP"/>
    </source>
</evidence>
<feature type="chain" id="PRO_5010175318" evidence="1">
    <location>
        <begin position="22"/>
        <end position="426"/>
    </location>
</feature>
<dbReference type="KEGG" id="lak:106174494"/>
<feature type="signal peptide" evidence="1">
    <location>
        <begin position="1"/>
        <end position="21"/>
    </location>
</feature>
<dbReference type="InParanoid" id="A0A1S3JM93"/>
<keyword evidence="2" id="KW-1185">Reference proteome</keyword>
<sequence length="426" mass="47002">MANLNILHGVFFLVSVQYVAANEVPRSCEDVLGHYAGTVFKEGVYTIDPDGAGGVDPFQVTCTTRDDIPGHGVTLVPHQFGVEPLPQHYQGPGERSRYASFDYKPTEEQLDSLTRISGKCRQYVRLSTIHSENFLKSPWWMSRQGWNMTNWGGAPTNSSKCACAMQDRCDGENMDCNSKLNDYLLRNDEGFLDDKRYLPVKQVPVGDLDDDGEEAFLMVKPMECYGDMVSGPPTEKCLCSLHAEVKGSTKAGPLLYELPYLIYGQGHNDVWIDDGNRKKKVTDVYPQFFNTRKRRQLLPSISVASGISPECFNALQSCPVDCERLAKLTLATKPLTTKITNGGIQKPLGQMMCENAGVTIPPPGSRIVAFYKTAPACGFSGSSTHLAGNTTICCNVFTLPFTNQVYNYFNEKCVQNVDLGTIFGSG</sequence>
<dbReference type="Proteomes" id="UP000085678">
    <property type="component" value="Unplaced"/>
</dbReference>
<reference evidence="3" key="1">
    <citation type="submission" date="2025-08" db="UniProtKB">
        <authorList>
            <consortium name="RefSeq"/>
        </authorList>
    </citation>
    <scope>IDENTIFICATION</scope>
    <source>
        <tissue evidence="3">Gonads</tissue>
    </source>
</reference>
<protein>
    <submittedName>
        <fullName evidence="3">Uncharacterized protein LOC106174494</fullName>
    </submittedName>
</protein>
<name>A0A1S3JM93_LINAN</name>